<feature type="compositionally biased region" description="Polar residues" evidence="1">
    <location>
        <begin position="495"/>
        <end position="507"/>
    </location>
</feature>
<dbReference type="Proteomes" id="UP001385951">
    <property type="component" value="Unassembled WGS sequence"/>
</dbReference>
<feature type="compositionally biased region" description="Basic residues" evidence="1">
    <location>
        <begin position="177"/>
        <end position="191"/>
    </location>
</feature>
<keyword evidence="2" id="KW-0812">Transmembrane</keyword>
<keyword evidence="4" id="KW-1185">Reference proteome</keyword>
<reference evidence="3 4" key="1">
    <citation type="submission" date="2022-09" db="EMBL/GenBank/DDBJ databases">
        <authorList>
            <person name="Palmer J.M."/>
        </authorList>
    </citation>
    <scope>NUCLEOTIDE SEQUENCE [LARGE SCALE GENOMIC DNA]</scope>
    <source>
        <strain evidence="3 4">DSM 7382</strain>
    </source>
</reference>
<accession>A0AAW0GB82</accession>
<gene>
    <name evidence="3" type="ORF">QCA50_009665</name>
</gene>
<evidence type="ECO:0000313" key="4">
    <source>
        <dbReference type="Proteomes" id="UP001385951"/>
    </source>
</evidence>
<evidence type="ECO:0000256" key="1">
    <source>
        <dbReference type="SAM" id="MobiDB-lite"/>
    </source>
</evidence>
<feature type="region of interest" description="Disordered" evidence="1">
    <location>
        <begin position="257"/>
        <end position="290"/>
    </location>
</feature>
<dbReference type="AlphaFoldDB" id="A0AAW0GB82"/>
<dbReference type="EMBL" id="JASBNA010000014">
    <property type="protein sequence ID" value="KAK7687162.1"/>
    <property type="molecule type" value="Genomic_DNA"/>
</dbReference>
<name>A0AAW0GB82_9APHY</name>
<proteinExistence type="predicted"/>
<feature type="region of interest" description="Disordered" evidence="1">
    <location>
        <begin position="177"/>
        <end position="211"/>
    </location>
</feature>
<organism evidence="3 4">
    <name type="scientific">Cerrena zonata</name>
    <dbReference type="NCBI Taxonomy" id="2478898"/>
    <lineage>
        <taxon>Eukaryota</taxon>
        <taxon>Fungi</taxon>
        <taxon>Dikarya</taxon>
        <taxon>Basidiomycota</taxon>
        <taxon>Agaricomycotina</taxon>
        <taxon>Agaricomycetes</taxon>
        <taxon>Polyporales</taxon>
        <taxon>Cerrenaceae</taxon>
        <taxon>Cerrena</taxon>
    </lineage>
</organism>
<comment type="caution">
    <text evidence="3">The sequence shown here is derived from an EMBL/GenBank/DDBJ whole genome shotgun (WGS) entry which is preliminary data.</text>
</comment>
<protein>
    <submittedName>
        <fullName evidence="3">Uncharacterized protein</fullName>
    </submittedName>
</protein>
<evidence type="ECO:0000256" key="2">
    <source>
        <dbReference type="SAM" id="Phobius"/>
    </source>
</evidence>
<feature type="region of interest" description="Disordered" evidence="1">
    <location>
        <begin position="477"/>
        <end position="508"/>
    </location>
</feature>
<evidence type="ECO:0000313" key="3">
    <source>
        <dbReference type="EMBL" id="KAK7687162.1"/>
    </source>
</evidence>
<keyword evidence="2" id="KW-1133">Transmembrane helix</keyword>
<sequence>MLGLDRNSIVLTSERTISGHVSLSLAGQWSASLHFDNYYTLFPHALYQGRSQKPAAMAPSSSHLRLPTYYADFSPASTGRNLGRHAGAHINKRALSAENIPYPPAPYTPTVALHAATLAPDAKDPSIPIQNTPGQPLSGVRTGPLVAALLAGTLLLLSTVITLVILVKSKRLRLPCSASRRRHRKSARYSRKSPAMSRKSSTGKEKSMISSTDDLFSRVSRVLKYSEKELLGDTHGFLTANSPEHSPTYEQIDMEEGLPPRRYSSPHLGYDRPSGMLSPESPTPRPLSLPGRELSSLIQKQRLAELAQIQRMKILQDDARSYRSTPPISRRSSMLNGLGIIHEELEVDVGNTNLANLQHYPFMAGETPSLTSAPFPAHTAKSESSPPMHSFESIEQMAATQSDPVSLETIQTNSSESLSSMMEAEDDIGEVRMARAESVEIKRGVLVSVHNSIISVPQFVVSTPSVRSLMSHMAMSPSNSSSLDFLSPNDIPPDSSANLNSEPSSDTIGRAITSFPSPPPMLGPITTSSFTFTAEIEEGLGGKVLDYRKSDIFTGSRMTHTTSREKQLLALAEALDFDKPTGYY</sequence>
<feature type="compositionally biased region" description="Low complexity" evidence="1">
    <location>
        <begin position="477"/>
        <end position="489"/>
    </location>
</feature>
<keyword evidence="2" id="KW-0472">Membrane</keyword>
<feature type="transmembrane region" description="Helical" evidence="2">
    <location>
        <begin position="145"/>
        <end position="167"/>
    </location>
</feature>